<dbReference type="InterPro" id="IPR003819">
    <property type="entry name" value="TauD/TfdA-like"/>
</dbReference>
<comment type="caution">
    <text evidence="7">The sequence shown here is derived from an EMBL/GenBank/DDBJ whole genome shotgun (WGS) entry which is preliminary data.</text>
</comment>
<feature type="region of interest" description="Disordered" evidence="5">
    <location>
        <begin position="287"/>
        <end position="321"/>
    </location>
</feature>
<evidence type="ECO:0000313" key="8">
    <source>
        <dbReference type="Proteomes" id="UP001595848"/>
    </source>
</evidence>
<dbReference type="Pfam" id="PF02668">
    <property type="entry name" value="TauD"/>
    <property type="match status" value="1"/>
</dbReference>
<keyword evidence="8" id="KW-1185">Reference proteome</keyword>
<evidence type="ECO:0000256" key="5">
    <source>
        <dbReference type="SAM" id="MobiDB-lite"/>
    </source>
</evidence>
<keyword evidence="2" id="KW-0479">Metal-binding</keyword>
<dbReference type="GO" id="GO:0051213">
    <property type="term" value="F:dioxygenase activity"/>
    <property type="evidence" value="ECO:0007669"/>
    <property type="project" value="UniProtKB-KW"/>
</dbReference>
<proteinExistence type="inferred from homology"/>
<keyword evidence="3 7" id="KW-0223">Dioxygenase</keyword>
<evidence type="ECO:0000256" key="4">
    <source>
        <dbReference type="ARBA" id="ARBA00023004"/>
    </source>
</evidence>
<dbReference type="EMBL" id="JBHSBV010000008">
    <property type="protein sequence ID" value="MFC4203067.1"/>
    <property type="molecule type" value="Genomic_DNA"/>
</dbReference>
<comment type="similarity">
    <text evidence="1">Belongs to the TfdA dioxygenase family.</text>
</comment>
<feature type="domain" description="TauD/TfdA-like" evidence="6">
    <location>
        <begin position="16"/>
        <end position="279"/>
    </location>
</feature>
<dbReference type="RefSeq" id="WP_217966550.1">
    <property type="nucleotide sequence ID" value="NZ_JAHTBN010000016.1"/>
</dbReference>
<dbReference type="PANTHER" id="PTHR30468">
    <property type="entry name" value="ALPHA-KETOGLUTARATE-DEPENDENT SULFONATE DIOXYGENASE"/>
    <property type="match status" value="1"/>
</dbReference>
<dbReference type="PANTHER" id="PTHR30468:SF1">
    <property type="entry name" value="ALPHA-KETOGLUTARATE-DEPENDENT SULFONATE DIOXYGENASE"/>
    <property type="match status" value="1"/>
</dbReference>
<keyword evidence="3 7" id="KW-0560">Oxidoreductase</keyword>
<dbReference type="InterPro" id="IPR051323">
    <property type="entry name" value="AtsK-like"/>
</dbReference>
<evidence type="ECO:0000313" key="7">
    <source>
        <dbReference type="EMBL" id="MFC4203067.1"/>
    </source>
</evidence>
<name>A0ABV8P600_9BURK</name>
<sequence>MPANTQPSSVATIKIERINGNIGAILHNVELSRPQSEAEFAVIHQALMDHGVIVMRNQKITLQQQMDFARRFGELSIHPFSPNLDDKREVIVLDYSADNPPALTDQWHADETFRKNPPMGTILRAKVVPEYGGDTLFSSMAAAYTGLSERMKRYIHSLEALHDFKPWRPLFTTSEKHQQKLRELEREYPNPWHPVVRVHPVTKRRILNVNAQFTVKLRDLKTDESDMILNYLYSRAAIPEYQLRVKWEPDTVVMWDNRTVQHYAPHDYYPQRRTMERITVAGDDVVGVSGPYTPETTAPLPNGEQALQNSMRPRPIREFER</sequence>
<accession>A0ABV8P600</accession>
<evidence type="ECO:0000259" key="6">
    <source>
        <dbReference type="Pfam" id="PF02668"/>
    </source>
</evidence>
<keyword evidence="4" id="KW-0408">Iron</keyword>
<protein>
    <submittedName>
        <fullName evidence="7">TauD/TfdA dioxygenase family protein</fullName>
    </submittedName>
</protein>
<evidence type="ECO:0000256" key="3">
    <source>
        <dbReference type="ARBA" id="ARBA00022964"/>
    </source>
</evidence>
<dbReference type="Proteomes" id="UP001595848">
    <property type="component" value="Unassembled WGS sequence"/>
</dbReference>
<organism evidence="7 8">
    <name type="scientific">Candidimonas humi</name>
    <dbReference type="NCBI Taxonomy" id="683355"/>
    <lineage>
        <taxon>Bacteria</taxon>
        <taxon>Pseudomonadati</taxon>
        <taxon>Pseudomonadota</taxon>
        <taxon>Betaproteobacteria</taxon>
        <taxon>Burkholderiales</taxon>
        <taxon>Alcaligenaceae</taxon>
        <taxon>Candidimonas</taxon>
    </lineage>
</organism>
<gene>
    <name evidence="7" type="ORF">ACFOY1_19120</name>
</gene>
<evidence type="ECO:0000256" key="1">
    <source>
        <dbReference type="ARBA" id="ARBA00005896"/>
    </source>
</evidence>
<reference evidence="8" key="1">
    <citation type="journal article" date="2019" name="Int. J. Syst. Evol. Microbiol.">
        <title>The Global Catalogue of Microorganisms (GCM) 10K type strain sequencing project: providing services to taxonomists for standard genome sequencing and annotation.</title>
        <authorList>
            <consortium name="The Broad Institute Genomics Platform"/>
            <consortium name="The Broad Institute Genome Sequencing Center for Infectious Disease"/>
            <person name="Wu L."/>
            <person name="Ma J."/>
        </authorList>
    </citation>
    <scope>NUCLEOTIDE SEQUENCE [LARGE SCALE GENOMIC DNA]</scope>
    <source>
        <strain evidence="8">LMG 24813</strain>
    </source>
</reference>
<evidence type="ECO:0000256" key="2">
    <source>
        <dbReference type="ARBA" id="ARBA00022723"/>
    </source>
</evidence>